<keyword evidence="1" id="KW-0812">Transmembrane</keyword>
<evidence type="ECO:0000313" key="3">
    <source>
        <dbReference type="Proteomes" id="UP000193642"/>
    </source>
</evidence>
<keyword evidence="1" id="KW-0472">Membrane</keyword>
<dbReference type="Proteomes" id="UP000193642">
    <property type="component" value="Unassembled WGS sequence"/>
</dbReference>
<evidence type="ECO:0000313" key="2">
    <source>
        <dbReference type="EMBL" id="ORY47472.1"/>
    </source>
</evidence>
<sequence length="206" mass="22817">MTPIGTISKVSNLLGNLTFDVYKLYAIANYYKYIQKNIVQSLKVEMVITSEEDKRNVASVIQYLYVLLISCVLFSLVAVVFSALGFEVVQHSVGVAMESTTAALMLVLNIWLDKHFMLAIVLHHRISSQSSTKKSNGSKIEGENTKLLEMAGVIQPDPNTEPSATRRSSVLRVNTGMTRRASNILATSVVSEKTNFLADERITEVE</sequence>
<gene>
    <name evidence="2" type="ORF">BCR33DRAFT_97862</name>
</gene>
<organism evidence="2 3">
    <name type="scientific">Rhizoclosmatium globosum</name>
    <dbReference type="NCBI Taxonomy" id="329046"/>
    <lineage>
        <taxon>Eukaryota</taxon>
        <taxon>Fungi</taxon>
        <taxon>Fungi incertae sedis</taxon>
        <taxon>Chytridiomycota</taxon>
        <taxon>Chytridiomycota incertae sedis</taxon>
        <taxon>Chytridiomycetes</taxon>
        <taxon>Chytridiales</taxon>
        <taxon>Chytriomycetaceae</taxon>
        <taxon>Rhizoclosmatium</taxon>
    </lineage>
</organism>
<dbReference type="EMBL" id="MCGO01000014">
    <property type="protein sequence ID" value="ORY47472.1"/>
    <property type="molecule type" value="Genomic_DNA"/>
</dbReference>
<proteinExistence type="predicted"/>
<dbReference type="AlphaFoldDB" id="A0A1Y2CKC9"/>
<comment type="caution">
    <text evidence="2">The sequence shown here is derived from an EMBL/GenBank/DDBJ whole genome shotgun (WGS) entry which is preliminary data.</text>
</comment>
<reference evidence="2 3" key="1">
    <citation type="submission" date="2016-07" db="EMBL/GenBank/DDBJ databases">
        <title>Pervasive Adenine N6-methylation of Active Genes in Fungi.</title>
        <authorList>
            <consortium name="DOE Joint Genome Institute"/>
            <person name="Mondo S.J."/>
            <person name="Dannebaum R.O."/>
            <person name="Kuo R.C."/>
            <person name="Labutti K."/>
            <person name="Haridas S."/>
            <person name="Kuo A."/>
            <person name="Salamov A."/>
            <person name="Ahrendt S.R."/>
            <person name="Lipzen A."/>
            <person name="Sullivan W."/>
            <person name="Andreopoulos W.B."/>
            <person name="Clum A."/>
            <person name="Lindquist E."/>
            <person name="Daum C."/>
            <person name="Ramamoorthy G.K."/>
            <person name="Gryganskyi A."/>
            <person name="Culley D."/>
            <person name="Magnuson J.K."/>
            <person name="James T.Y."/>
            <person name="O'Malley M.A."/>
            <person name="Stajich J.E."/>
            <person name="Spatafora J.W."/>
            <person name="Visel A."/>
            <person name="Grigoriev I.V."/>
        </authorList>
    </citation>
    <scope>NUCLEOTIDE SEQUENCE [LARGE SCALE GENOMIC DNA]</scope>
    <source>
        <strain evidence="2 3">JEL800</strain>
    </source>
</reference>
<evidence type="ECO:0000256" key="1">
    <source>
        <dbReference type="SAM" id="Phobius"/>
    </source>
</evidence>
<dbReference type="OrthoDB" id="2134834at2759"/>
<protein>
    <submittedName>
        <fullName evidence="2">Uncharacterized protein</fullName>
    </submittedName>
</protein>
<feature type="transmembrane region" description="Helical" evidence="1">
    <location>
        <begin position="92"/>
        <end position="112"/>
    </location>
</feature>
<name>A0A1Y2CKC9_9FUNG</name>
<feature type="transmembrane region" description="Helical" evidence="1">
    <location>
        <begin position="63"/>
        <end position="86"/>
    </location>
</feature>
<keyword evidence="1" id="KW-1133">Transmembrane helix</keyword>
<keyword evidence="3" id="KW-1185">Reference proteome</keyword>
<accession>A0A1Y2CKC9</accession>